<dbReference type="AlphaFoldDB" id="A0A421DAD5"/>
<dbReference type="PANTHER" id="PTHR16222">
    <property type="entry name" value="ADP-RIBOSYLGLYCOHYDROLASE"/>
    <property type="match status" value="1"/>
</dbReference>
<evidence type="ECO:0000313" key="3">
    <source>
        <dbReference type="Proteomes" id="UP000215289"/>
    </source>
</evidence>
<comment type="caution">
    <text evidence="2">The sequence shown here is derived from an EMBL/GenBank/DDBJ whole genome shotgun (WGS) entry which is preliminary data.</text>
</comment>
<evidence type="ECO:0008006" key="4">
    <source>
        <dbReference type="Google" id="ProtNLM"/>
    </source>
</evidence>
<dbReference type="Proteomes" id="UP000215289">
    <property type="component" value="Unassembled WGS sequence"/>
</dbReference>
<gene>
    <name evidence="2" type="ORF">CFD26_106770</name>
</gene>
<dbReference type="SUPFAM" id="SSF101478">
    <property type="entry name" value="ADP-ribosylglycohydrolase"/>
    <property type="match status" value="1"/>
</dbReference>
<dbReference type="Gene3D" id="1.10.4080.10">
    <property type="entry name" value="ADP-ribosylation/Crystallin J1"/>
    <property type="match status" value="1"/>
</dbReference>
<accession>A0A421DAD5</accession>
<evidence type="ECO:0000313" key="2">
    <source>
        <dbReference type="EMBL" id="RLL99129.1"/>
    </source>
</evidence>
<comment type="cofactor">
    <cofactor evidence="1">
        <name>Mg(2+)</name>
        <dbReference type="ChEBI" id="CHEBI:18420"/>
    </cofactor>
    <text evidence="1">Binds 2 magnesium ions per subunit.</text>
</comment>
<keyword evidence="1" id="KW-0460">Magnesium</keyword>
<dbReference type="GO" id="GO:0046872">
    <property type="term" value="F:metal ion binding"/>
    <property type="evidence" value="ECO:0007669"/>
    <property type="project" value="UniProtKB-KW"/>
</dbReference>
<sequence length="482" mass="54011">MNESFGLQFLDLHPFVRQTVLDRARGTIFGGALGDAIGLYTEFLSRDLSLAAYPDGKFQLVEPATELRNDGHRNKFTKTAWTDDTDHALLILLSYLHTNGKAFKPAEFASRLRFWCEQGLRCLDQLPLGLGQTVVLDKHFLKDPIATAHRHWRASNYKAAPNGSLMRTYPLGIICLDKKLDETFQTAADFSRVTHADPRCIVSCCLATGLIRGVLRGETLTEDDIDTMIGLSLSWIEDWTARENQNQKVQGADASSPFTYPPFDVDEFNKHVRAESLAALQLDDARTMGYVYKTLGAGIWTLRAAMRRIDSQVSSLDSLFEELITSLVLCGGDADTNAAVAGSLLGAWVGFNALPASWKDGLMHVQWLSQKCDALASIQELMEAREELYQREREFMEEYMVKSTLNAEGNWANEACGYLYTNEFCVLPSLLFDDNGVSWMDSSKSSPEFPISVIFVDSWYLGQSWRSSRFYALRSSLESSGR</sequence>
<dbReference type="Pfam" id="PF03747">
    <property type="entry name" value="ADP_ribosyl_GH"/>
    <property type="match status" value="1"/>
</dbReference>
<protein>
    <recommendedName>
        <fullName evidence="4">ADP-ribosylglycohydrolase</fullName>
    </recommendedName>
</protein>
<feature type="binding site" evidence="1">
    <location>
        <position position="333"/>
    </location>
    <ligand>
        <name>Mg(2+)</name>
        <dbReference type="ChEBI" id="CHEBI:18420"/>
        <label>1</label>
    </ligand>
</feature>
<dbReference type="InterPro" id="IPR005502">
    <property type="entry name" value="Ribosyl_crysJ1"/>
</dbReference>
<dbReference type="STRING" id="1245748.A0A421DAD5"/>
<feature type="binding site" evidence="1">
    <location>
        <position position="83"/>
    </location>
    <ligand>
        <name>Mg(2+)</name>
        <dbReference type="ChEBI" id="CHEBI:18420"/>
        <label>1</label>
    </ligand>
</feature>
<dbReference type="EMBL" id="NIDN02000038">
    <property type="protein sequence ID" value="RLL99129.1"/>
    <property type="molecule type" value="Genomic_DNA"/>
</dbReference>
<proteinExistence type="predicted"/>
<feature type="binding site" evidence="1">
    <location>
        <position position="82"/>
    </location>
    <ligand>
        <name>Mg(2+)</name>
        <dbReference type="ChEBI" id="CHEBI:18420"/>
        <label>1</label>
    </ligand>
</feature>
<keyword evidence="1" id="KW-0479">Metal-binding</keyword>
<organism evidence="2 3">
    <name type="scientific">Aspergillus turcosus</name>
    <dbReference type="NCBI Taxonomy" id="1245748"/>
    <lineage>
        <taxon>Eukaryota</taxon>
        <taxon>Fungi</taxon>
        <taxon>Dikarya</taxon>
        <taxon>Ascomycota</taxon>
        <taxon>Pezizomycotina</taxon>
        <taxon>Eurotiomycetes</taxon>
        <taxon>Eurotiomycetidae</taxon>
        <taxon>Eurotiales</taxon>
        <taxon>Aspergillaceae</taxon>
        <taxon>Aspergillus</taxon>
        <taxon>Aspergillus subgen. Fumigati</taxon>
    </lineage>
</organism>
<feature type="binding site" evidence="1">
    <location>
        <position position="336"/>
    </location>
    <ligand>
        <name>Mg(2+)</name>
        <dbReference type="ChEBI" id="CHEBI:18420"/>
        <label>1</label>
    </ligand>
</feature>
<dbReference type="OrthoDB" id="2021138at2759"/>
<keyword evidence="3" id="KW-1185">Reference proteome</keyword>
<feature type="binding site" evidence="1">
    <location>
        <position position="84"/>
    </location>
    <ligand>
        <name>Mg(2+)</name>
        <dbReference type="ChEBI" id="CHEBI:18420"/>
        <label>1</label>
    </ligand>
</feature>
<reference evidence="2 3" key="1">
    <citation type="submission" date="2018-08" db="EMBL/GenBank/DDBJ databases">
        <title>Draft genome sequences of two Aspergillus turcosus clinical strains isolated from bronchoalveolar lavage fluid: one azole-susceptible and the other azole-resistant.</title>
        <authorList>
            <person name="Parent-Michaud M."/>
            <person name="Dufresne P.J."/>
            <person name="Fournier E."/>
            <person name="Martineau C."/>
            <person name="Moreira S."/>
            <person name="Perkins V."/>
            <person name="De Repentigny L."/>
            <person name="Dufresne S.F."/>
        </authorList>
    </citation>
    <scope>NUCLEOTIDE SEQUENCE [LARGE SCALE GENOMIC DNA]</scope>
    <source>
        <strain evidence="2">HMR AF 1038</strain>
    </source>
</reference>
<name>A0A421DAD5_9EURO</name>
<feature type="binding site" evidence="1">
    <location>
        <position position="335"/>
    </location>
    <ligand>
        <name>Mg(2+)</name>
        <dbReference type="ChEBI" id="CHEBI:18420"/>
        <label>1</label>
    </ligand>
</feature>
<dbReference type="PANTHER" id="PTHR16222:SF28">
    <property type="entry name" value="ADP-RIBOSYLGLYCOHYDROLASE"/>
    <property type="match status" value="1"/>
</dbReference>
<dbReference type="InterPro" id="IPR036705">
    <property type="entry name" value="Ribosyl_crysJ1_sf"/>
</dbReference>
<dbReference type="InterPro" id="IPR050792">
    <property type="entry name" value="ADP-ribosylglycohydrolase"/>
</dbReference>
<evidence type="ECO:0000256" key="1">
    <source>
        <dbReference type="PIRSR" id="PIRSR605502-1"/>
    </source>
</evidence>